<name>A0A916W0B2_9HYPH</name>
<reference evidence="1" key="2">
    <citation type="submission" date="2020-09" db="EMBL/GenBank/DDBJ databases">
        <authorList>
            <person name="Sun Q."/>
            <person name="Zhou Y."/>
        </authorList>
    </citation>
    <scope>NUCLEOTIDE SEQUENCE</scope>
    <source>
        <strain evidence="1">CGMCC 1.15320</strain>
    </source>
</reference>
<dbReference type="EMBL" id="BMIF01000002">
    <property type="protein sequence ID" value="GGA57558.1"/>
    <property type="molecule type" value="Genomic_DNA"/>
</dbReference>
<gene>
    <name evidence="1" type="ORF">GCM10011385_08760</name>
</gene>
<proteinExistence type="predicted"/>
<sequence length="103" mass="10946">MGGILYVVMTNSCIAAPVIDEKVQSPRVSGIGVSDEAVLAKAVITPPEDQVERSRKECLAVSMYEEPAKAGQSGLPVVQVAFSFTFSQEYPVMLCGILPLNTA</sequence>
<organism evidence="1 2">
    <name type="scientific">Nitratireductor aestuarii</name>
    <dbReference type="NCBI Taxonomy" id="1735103"/>
    <lineage>
        <taxon>Bacteria</taxon>
        <taxon>Pseudomonadati</taxon>
        <taxon>Pseudomonadota</taxon>
        <taxon>Alphaproteobacteria</taxon>
        <taxon>Hyphomicrobiales</taxon>
        <taxon>Phyllobacteriaceae</taxon>
        <taxon>Nitratireductor</taxon>
    </lineage>
</organism>
<protein>
    <submittedName>
        <fullName evidence="1">Uncharacterized protein</fullName>
    </submittedName>
</protein>
<evidence type="ECO:0000313" key="1">
    <source>
        <dbReference type="EMBL" id="GGA57558.1"/>
    </source>
</evidence>
<dbReference type="Proteomes" id="UP000636264">
    <property type="component" value="Unassembled WGS sequence"/>
</dbReference>
<evidence type="ECO:0000313" key="2">
    <source>
        <dbReference type="Proteomes" id="UP000636264"/>
    </source>
</evidence>
<keyword evidence="2" id="KW-1185">Reference proteome</keyword>
<dbReference type="AlphaFoldDB" id="A0A916W0B2"/>
<reference evidence="1" key="1">
    <citation type="journal article" date="2014" name="Int. J. Syst. Evol. Microbiol.">
        <title>Complete genome sequence of Corynebacterium casei LMG S-19264T (=DSM 44701T), isolated from a smear-ripened cheese.</title>
        <authorList>
            <consortium name="US DOE Joint Genome Institute (JGI-PGF)"/>
            <person name="Walter F."/>
            <person name="Albersmeier A."/>
            <person name="Kalinowski J."/>
            <person name="Ruckert C."/>
        </authorList>
    </citation>
    <scope>NUCLEOTIDE SEQUENCE</scope>
    <source>
        <strain evidence="1">CGMCC 1.15320</strain>
    </source>
</reference>
<accession>A0A916W0B2</accession>
<comment type="caution">
    <text evidence="1">The sequence shown here is derived from an EMBL/GenBank/DDBJ whole genome shotgun (WGS) entry which is preliminary data.</text>
</comment>